<dbReference type="EMBL" id="JARBDR010000141">
    <property type="protein sequence ID" value="KAJ8320848.1"/>
    <property type="molecule type" value="Genomic_DNA"/>
</dbReference>
<name>A0ABQ9FYS8_TEGGR</name>
<comment type="caution">
    <text evidence="1">The sequence shown here is derived from an EMBL/GenBank/DDBJ whole genome shotgun (WGS) entry which is preliminary data.</text>
</comment>
<proteinExistence type="predicted"/>
<evidence type="ECO:0000313" key="2">
    <source>
        <dbReference type="Proteomes" id="UP001217089"/>
    </source>
</evidence>
<dbReference type="Proteomes" id="UP001217089">
    <property type="component" value="Unassembled WGS sequence"/>
</dbReference>
<protein>
    <submittedName>
        <fullName evidence="1">Uncharacterized protein</fullName>
    </submittedName>
</protein>
<dbReference type="PANTHER" id="PTHR13333">
    <property type="entry name" value="M-AAA PROTEASE-INTERACTING PROTEIN 1, MITOCHONDRIAL"/>
    <property type="match status" value="1"/>
</dbReference>
<reference evidence="1 2" key="1">
    <citation type="submission" date="2022-12" db="EMBL/GenBank/DDBJ databases">
        <title>Chromosome-level genome of Tegillarca granosa.</title>
        <authorList>
            <person name="Kim J."/>
        </authorList>
    </citation>
    <scope>NUCLEOTIDE SEQUENCE [LARGE SCALE GENOMIC DNA]</scope>
    <source>
        <strain evidence="1">Teg-2019</strain>
        <tissue evidence="1">Adductor muscle</tissue>
    </source>
</reference>
<dbReference type="PANTHER" id="PTHR13333:SF5">
    <property type="entry name" value="M-AAA PROTEASE-INTERACTING PROTEIN 1, MITOCHONDRIAL"/>
    <property type="match status" value="1"/>
</dbReference>
<gene>
    <name evidence="1" type="ORF">KUTeg_002435</name>
</gene>
<accession>A0ABQ9FYS8</accession>
<evidence type="ECO:0000313" key="1">
    <source>
        <dbReference type="EMBL" id="KAJ8320848.1"/>
    </source>
</evidence>
<sequence length="225" mass="26394">MLRNICFVFGRNFARCKRIRYPLNSSCMSKTTVTNEISENRKFSTSSKLLCDSEDGNNRMLKSVKLMDTNFYVFPGPFKLYRAFYSQMYIKLFYNNSFSIREVVKGATQALLYISDLLSKGEFEPLEQLIEPKALEEIKSNYSKLSMKQRDFLRVKQGDLFRKFLYDLKLRKDWKTGKVYADALVVFHGFHGFSEIDLSGMNPLKDVQKHPEKAYTSQRIDQRAR</sequence>
<keyword evidence="2" id="KW-1185">Reference proteome</keyword>
<organism evidence="1 2">
    <name type="scientific">Tegillarca granosa</name>
    <name type="common">Malaysian cockle</name>
    <name type="synonym">Anadara granosa</name>
    <dbReference type="NCBI Taxonomy" id="220873"/>
    <lineage>
        <taxon>Eukaryota</taxon>
        <taxon>Metazoa</taxon>
        <taxon>Spiralia</taxon>
        <taxon>Lophotrochozoa</taxon>
        <taxon>Mollusca</taxon>
        <taxon>Bivalvia</taxon>
        <taxon>Autobranchia</taxon>
        <taxon>Pteriomorphia</taxon>
        <taxon>Arcoida</taxon>
        <taxon>Arcoidea</taxon>
        <taxon>Arcidae</taxon>
        <taxon>Tegillarca</taxon>
    </lineage>
</organism>